<dbReference type="Pfam" id="PF00583">
    <property type="entry name" value="Acetyltransf_1"/>
    <property type="match status" value="1"/>
</dbReference>
<reference evidence="6" key="1">
    <citation type="submission" date="2018-11" db="EMBL/GenBank/DDBJ databases">
        <title>Rhizobium chutanense sp. nov., isolated from root nodules of Phaseolus vulgaris in China.</title>
        <authorList>
            <person name="Huo Y."/>
        </authorList>
    </citation>
    <scope>NUCLEOTIDE SEQUENCE [LARGE SCALE GENOMIC DNA]</scope>
    <source>
        <strain evidence="6">CCBAU 65647</strain>
    </source>
</reference>
<accession>A0A432PDD7</accession>
<dbReference type="PANTHER" id="PTHR43877">
    <property type="entry name" value="AMINOALKYLPHOSPHONATE N-ACETYLTRANSFERASE-RELATED-RELATED"/>
    <property type="match status" value="1"/>
</dbReference>
<keyword evidence="3" id="KW-0472">Membrane</keyword>
<gene>
    <name evidence="5" type="ORF">EFQ99_26540</name>
</gene>
<evidence type="ECO:0000256" key="3">
    <source>
        <dbReference type="SAM" id="Phobius"/>
    </source>
</evidence>
<dbReference type="GO" id="GO:0016747">
    <property type="term" value="F:acyltransferase activity, transferring groups other than amino-acyl groups"/>
    <property type="evidence" value="ECO:0007669"/>
    <property type="project" value="InterPro"/>
</dbReference>
<dbReference type="Gene3D" id="3.40.630.30">
    <property type="match status" value="1"/>
</dbReference>
<dbReference type="EMBL" id="RJTH01000012">
    <property type="protein sequence ID" value="RUM21372.1"/>
    <property type="molecule type" value="Genomic_DNA"/>
</dbReference>
<dbReference type="CDD" id="cd04301">
    <property type="entry name" value="NAT_SF"/>
    <property type="match status" value="1"/>
</dbReference>
<keyword evidence="1 5" id="KW-0808">Transferase</keyword>
<keyword evidence="3" id="KW-0812">Transmembrane</keyword>
<dbReference type="InterPro" id="IPR016181">
    <property type="entry name" value="Acyl_CoA_acyltransferase"/>
</dbReference>
<keyword evidence="6" id="KW-1185">Reference proteome</keyword>
<dbReference type="AlphaFoldDB" id="A0A432PDD7"/>
<keyword evidence="3" id="KW-1133">Transmembrane helix</keyword>
<dbReference type="RefSeq" id="WP_126924182.1">
    <property type="nucleotide sequence ID" value="NZ_ML133696.1"/>
</dbReference>
<comment type="caution">
    <text evidence="5">The sequence shown here is derived from an EMBL/GenBank/DDBJ whole genome shotgun (WGS) entry which is preliminary data.</text>
</comment>
<evidence type="ECO:0000259" key="4">
    <source>
        <dbReference type="PROSITE" id="PS51186"/>
    </source>
</evidence>
<evidence type="ECO:0000313" key="6">
    <source>
        <dbReference type="Proteomes" id="UP000278823"/>
    </source>
</evidence>
<feature type="transmembrane region" description="Helical" evidence="3">
    <location>
        <begin position="51"/>
        <end position="71"/>
    </location>
</feature>
<dbReference type="InterPro" id="IPR000182">
    <property type="entry name" value="GNAT_dom"/>
</dbReference>
<evidence type="ECO:0000313" key="5">
    <source>
        <dbReference type="EMBL" id="RUM21372.1"/>
    </source>
</evidence>
<organism evidence="5 6">
    <name type="scientific">Rhizobium vallis</name>
    <dbReference type="NCBI Taxonomy" id="634290"/>
    <lineage>
        <taxon>Bacteria</taxon>
        <taxon>Pseudomonadati</taxon>
        <taxon>Pseudomonadota</taxon>
        <taxon>Alphaproteobacteria</taxon>
        <taxon>Hyphomicrobiales</taxon>
        <taxon>Rhizobiaceae</taxon>
        <taxon>Rhizobium/Agrobacterium group</taxon>
        <taxon>Rhizobium</taxon>
    </lineage>
</organism>
<dbReference type="InterPro" id="IPR050832">
    <property type="entry name" value="Bact_Acetyltransf"/>
</dbReference>
<protein>
    <submittedName>
        <fullName evidence="5">GNAT family N-acetyltransferase</fullName>
    </submittedName>
</protein>
<proteinExistence type="predicted"/>
<evidence type="ECO:0000256" key="1">
    <source>
        <dbReference type="ARBA" id="ARBA00022679"/>
    </source>
</evidence>
<evidence type="ECO:0000256" key="2">
    <source>
        <dbReference type="ARBA" id="ARBA00023315"/>
    </source>
</evidence>
<keyword evidence="2" id="KW-0012">Acyltransferase</keyword>
<feature type="domain" description="N-acetyltransferase" evidence="4">
    <location>
        <begin position="6"/>
        <end position="150"/>
    </location>
</feature>
<dbReference type="OrthoDB" id="7595389at2"/>
<dbReference type="SUPFAM" id="SSF55729">
    <property type="entry name" value="Acyl-CoA N-acyltransferases (Nat)"/>
    <property type="match status" value="1"/>
</dbReference>
<dbReference type="PROSITE" id="PS51186">
    <property type="entry name" value="GNAT"/>
    <property type="match status" value="1"/>
</dbReference>
<sequence>MPDQDFTIRPAASGDLPGLTVLYHHLNPTDPILDGAMAEERFSAILAQPGMTIFIGFAGGLATATVTLITVPNLTRGGSSYALVENVVTHADHRRRGYAGAIIGHAVEQAWKAGCYKVMLLTGSKNPATLRFYENCGFVQDKTGYQIRRS</sequence>
<name>A0A432PDD7_9HYPH</name>
<dbReference type="Proteomes" id="UP000278823">
    <property type="component" value="Unassembled WGS sequence"/>
</dbReference>